<keyword evidence="5 7" id="KW-0472">Membrane</keyword>
<dbReference type="InterPro" id="IPR049453">
    <property type="entry name" value="Memb_transporter_dom"/>
</dbReference>
<dbReference type="EMBL" id="SLUP01000001">
    <property type="protein sequence ID" value="TCL69278.1"/>
    <property type="molecule type" value="Genomic_DNA"/>
</dbReference>
<feature type="transmembrane region" description="Helical" evidence="7">
    <location>
        <begin position="140"/>
        <end position="161"/>
    </location>
</feature>
<reference evidence="10 11" key="1">
    <citation type="submission" date="2019-03" db="EMBL/GenBank/DDBJ databases">
        <title>Genomic Encyclopedia of Type Strains, Phase IV (KMG-IV): sequencing the most valuable type-strain genomes for metagenomic binning, comparative biology and taxonomic classification.</title>
        <authorList>
            <person name="Goeker M."/>
        </authorList>
    </citation>
    <scope>NUCLEOTIDE SEQUENCE [LARGE SCALE GENOMIC DNA]</scope>
    <source>
        <strain evidence="10 11">DSM 18792</strain>
    </source>
</reference>
<feature type="transmembrane region" description="Helical" evidence="7">
    <location>
        <begin position="444"/>
        <end position="460"/>
    </location>
</feature>
<evidence type="ECO:0000256" key="6">
    <source>
        <dbReference type="ARBA" id="ARBA00043993"/>
    </source>
</evidence>
<gene>
    <name evidence="10" type="ORF">EV196_101715</name>
</gene>
<dbReference type="PANTHER" id="PTHR30509:SF8">
    <property type="entry name" value="INNER MEMBRANE PROTEIN YCCS"/>
    <property type="match status" value="1"/>
</dbReference>
<feature type="transmembrane region" description="Helical" evidence="7">
    <location>
        <begin position="12"/>
        <end position="34"/>
    </location>
</feature>
<dbReference type="InterPro" id="IPR032692">
    <property type="entry name" value="YccS_N"/>
</dbReference>
<evidence type="ECO:0000256" key="5">
    <source>
        <dbReference type="ARBA" id="ARBA00023136"/>
    </source>
</evidence>
<feature type="transmembrane region" description="Helical" evidence="7">
    <location>
        <begin position="490"/>
        <end position="509"/>
    </location>
</feature>
<feature type="transmembrane region" description="Helical" evidence="7">
    <location>
        <begin position="112"/>
        <end position="128"/>
    </location>
</feature>
<dbReference type="PANTHER" id="PTHR30509">
    <property type="entry name" value="P-HYDROXYBENZOIC ACID EFFLUX PUMP SUBUNIT-RELATED"/>
    <property type="match status" value="1"/>
</dbReference>
<evidence type="ECO:0000313" key="10">
    <source>
        <dbReference type="EMBL" id="TCL69278.1"/>
    </source>
</evidence>
<comment type="caution">
    <text evidence="10">The sequence shown here is derived from an EMBL/GenBank/DDBJ whole genome shotgun (WGS) entry which is preliminary data.</text>
</comment>
<dbReference type="RefSeq" id="WP_132214912.1">
    <property type="nucleotide sequence ID" value="NZ_OX156936.1"/>
</dbReference>
<dbReference type="AlphaFoldDB" id="A0A4R1RS35"/>
<dbReference type="Pfam" id="PF13515">
    <property type="entry name" value="FUSC_2"/>
    <property type="match status" value="1"/>
</dbReference>
<feature type="transmembrane region" description="Helical" evidence="7">
    <location>
        <begin position="397"/>
        <end position="414"/>
    </location>
</feature>
<evidence type="ECO:0000313" key="11">
    <source>
        <dbReference type="Proteomes" id="UP000295455"/>
    </source>
</evidence>
<dbReference type="Proteomes" id="UP000295455">
    <property type="component" value="Unassembled WGS sequence"/>
</dbReference>
<comment type="subcellular location">
    <subcellularLocation>
        <location evidence="1">Cell membrane</location>
        <topology evidence="1">Multi-pass membrane protein</topology>
    </subcellularLocation>
</comment>
<comment type="similarity">
    <text evidence="6">Belongs to the YccS/YhfK family.</text>
</comment>
<keyword evidence="4 7" id="KW-1133">Transmembrane helix</keyword>
<evidence type="ECO:0000256" key="7">
    <source>
        <dbReference type="SAM" id="Phobius"/>
    </source>
</evidence>
<evidence type="ECO:0000259" key="9">
    <source>
        <dbReference type="Pfam" id="PF13515"/>
    </source>
</evidence>
<proteinExistence type="inferred from homology"/>
<feature type="transmembrane region" description="Helical" evidence="7">
    <location>
        <begin position="466"/>
        <end position="483"/>
    </location>
</feature>
<keyword evidence="2" id="KW-1003">Cell membrane</keyword>
<feature type="transmembrane region" description="Helical" evidence="7">
    <location>
        <begin position="90"/>
        <end position="107"/>
    </location>
</feature>
<keyword evidence="11" id="KW-1185">Reference proteome</keyword>
<evidence type="ECO:0000256" key="3">
    <source>
        <dbReference type="ARBA" id="ARBA00022692"/>
    </source>
</evidence>
<evidence type="ECO:0000256" key="1">
    <source>
        <dbReference type="ARBA" id="ARBA00004651"/>
    </source>
</evidence>
<feature type="transmembrane region" description="Helical" evidence="7">
    <location>
        <begin position="64"/>
        <end position="84"/>
    </location>
</feature>
<dbReference type="GO" id="GO:0005886">
    <property type="term" value="C:plasma membrane"/>
    <property type="evidence" value="ECO:0007669"/>
    <property type="project" value="UniProtKB-SubCell"/>
</dbReference>
<dbReference type="OrthoDB" id="8670769at2"/>
<dbReference type="Pfam" id="PF12805">
    <property type="entry name" value="FUSC-like"/>
    <property type="match status" value="1"/>
</dbReference>
<organism evidence="10 11">
    <name type="scientific">Mariniflexile fucanivorans</name>
    <dbReference type="NCBI Taxonomy" id="264023"/>
    <lineage>
        <taxon>Bacteria</taxon>
        <taxon>Pseudomonadati</taxon>
        <taxon>Bacteroidota</taxon>
        <taxon>Flavobacteriia</taxon>
        <taxon>Flavobacteriales</taxon>
        <taxon>Flavobacteriaceae</taxon>
        <taxon>Mariniflexile</taxon>
    </lineage>
</organism>
<protein>
    <submittedName>
        <fullName evidence="10">Putative membrane protein YccC</fullName>
    </submittedName>
</protein>
<sequence>MINNLIRYFKSIHFIKAFLVALAMAVPVLISIFFFDRLDIGFSIALGTILCAPSDIPGGLKHKFYGILASIILAFTITLLIGYFKNYLPVLIPLLVILVFSVSYISVFGFRASLVSLTGLLALVLAFTRQNTETSILEHALFIALGGFWYLFLIMLSQVLLKKAQIDFLFVQLIEKTSEFVKIRGKLLVETEDRSNLLEQIFKLQTEINELHETIREVILEKRQSSGFSNRTRRQQLIFSKIMEIYELAISNTIDYDKFDTLFKEHPEKVDEFKLLIFEISERLHHISKVILNEEKLAFNNNFKVLLKKIDNHIQIYKVSVGLPESREGVIFLLNYKAYQEKQIGNLNDIVRILSNYSKNDKIRSIKDAEQFITPQDYDFRKLNANFSFKSPTFRHSLRLTLTMLIGFIIGNLIDMQQPYWILLTIVVIMRPSYGLTKERTFQRVVGTLIGAAIGVGIVLLTQNMIIYGVIAAISLIIGFSLVKNNYRNAAAFITMYVIFMFALIHPNILTVIKFRVFDTLIGSSLAYIANYFFWPAWESKNIKEFFSNSIQSFSDFLKEIDTLYHEKGDVSTAYSLARKEAFLQVGNLNAAYQRLTQEPKSKQENSAMIYDLITIFNTYLSSLSALGMFIRTNETGKVPEQFEIYVKHILFNLNEAISILNNVDESNISLDSEALALASKNYEDYFNDLSTARDKEIEKGLPITKVMRQQLHETQLVFEQVRWLFNLSEGLVKKLKKI</sequence>
<evidence type="ECO:0000256" key="4">
    <source>
        <dbReference type="ARBA" id="ARBA00022989"/>
    </source>
</evidence>
<name>A0A4R1RS35_9FLAO</name>
<accession>A0A4R1RS35</accession>
<evidence type="ECO:0000256" key="2">
    <source>
        <dbReference type="ARBA" id="ARBA00022475"/>
    </source>
</evidence>
<keyword evidence="3 7" id="KW-0812">Transmembrane</keyword>
<evidence type="ECO:0000259" key="8">
    <source>
        <dbReference type="Pfam" id="PF12805"/>
    </source>
</evidence>
<feature type="domain" description="Integral membrane protein YccS N-terminal" evidence="8">
    <location>
        <begin position="68"/>
        <end position="318"/>
    </location>
</feature>
<feature type="domain" description="Integral membrane bound transporter" evidence="9">
    <location>
        <begin position="407"/>
        <end position="529"/>
    </location>
</feature>